<dbReference type="Pfam" id="PF02852">
    <property type="entry name" value="Pyr_redox_dim"/>
    <property type="match status" value="1"/>
</dbReference>
<keyword evidence="10" id="KW-1015">Disulfide bond</keyword>
<evidence type="ECO:0000256" key="9">
    <source>
        <dbReference type="ARBA" id="ARBA00023002"/>
    </source>
</evidence>
<feature type="binding site" evidence="14">
    <location>
        <begin position="148"/>
        <end position="150"/>
    </location>
    <ligand>
        <name>FAD</name>
        <dbReference type="ChEBI" id="CHEBI:57692"/>
    </ligand>
</feature>
<keyword evidence="9 16" id="KW-0560">Oxidoreductase</keyword>
<keyword evidence="8 17" id="KW-0521">NADP</keyword>
<evidence type="ECO:0000256" key="13">
    <source>
        <dbReference type="PIRSR" id="PIRSR000350-2"/>
    </source>
</evidence>
<dbReference type="PRINTS" id="PR00411">
    <property type="entry name" value="PNDRDTASEI"/>
</dbReference>
<evidence type="ECO:0000256" key="2">
    <source>
        <dbReference type="ARBA" id="ARBA00007532"/>
    </source>
</evidence>
<dbReference type="GO" id="GO:0005829">
    <property type="term" value="C:cytosol"/>
    <property type="evidence" value="ECO:0007669"/>
    <property type="project" value="TreeGrafter"/>
</dbReference>
<dbReference type="GO" id="GO:0006749">
    <property type="term" value="P:glutathione metabolic process"/>
    <property type="evidence" value="ECO:0007669"/>
    <property type="project" value="InterPro"/>
</dbReference>
<evidence type="ECO:0000256" key="4">
    <source>
        <dbReference type="ARBA" id="ARBA00017111"/>
    </source>
</evidence>
<dbReference type="Gene3D" id="3.50.50.60">
    <property type="entry name" value="FAD/NAD(P)-binding domain"/>
    <property type="match status" value="2"/>
</dbReference>
<keyword evidence="14" id="KW-0520">NAD</keyword>
<dbReference type="GO" id="GO:0050660">
    <property type="term" value="F:flavin adenine dinucleotide binding"/>
    <property type="evidence" value="ECO:0007669"/>
    <property type="project" value="InterPro"/>
</dbReference>
<evidence type="ECO:0000256" key="6">
    <source>
        <dbReference type="ARBA" id="ARBA00022630"/>
    </source>
</evidence>
<dbReference type="SUPFAM" id="SSF51905">
    <property type="entry name" value="FAD/NAD(P)-binding domain"/>
    <property type="match status" value="1"/>
</dbReference>
<keyword evidence="6 16" id="KW-0285">Flavoprotein</keyword>
<dbReference type="STRING" id="1182545.A0A072P5Q1"/>
<dbReference type="GeneID" id="25283082"/>
<dbReference type="GO" id="GO:0045454">
    <property type="term" value="P:cell redox homeostasis"/>
    <property type="evidence" value="ECO:0007669"/>
    <property type="project" value="InterPro"/>
</dbReference>
<dbReference type="NCBIfam" id="TIGR01421">
    <property type="entry name" value="gluta_reduc_1"/>
    <property type="match status" value="1"/>
</dbReference>
<dbReference type="EMBL" id="AMGV01000007">
    <property type="protein sequence ID" value="KEF55419.1"/>
    <property type="molecule type" value="Genomic_DNA"/>
</dbReference>
<evidence type="ECO:0000313" key="20">
    <source>
        <dbReference type="EMBL" id="KEF55419.1"/>
    </source>
</evidence>
<comment type="cofactor">
    <cofactor evidence="14">
        <name>FAD</name>
        <dbReference type="ChEBI" id="CHEBI:57692"/>
    </cofactor>
    <text evidence="14">Binds 1 FAD per subunit.</text>
</comment>
<dbReference type="Pfam" id="PF07992">
    <property type="entry name" value="Pyr_redox_2"/>
    <property type="match status" value="1"/>
</dbReference>
<evidence type="ECO:0000256" key="8">
    <source>
        <dbReference type="ARBA" id="ARBA00022857"/>
    </source>
</evidence>
<sequence>MAPVTKQYDYIVIGGGSGGSGAARRASGWYGAKTAIIDAGISGGTCVNVGCVPKKMTWNYASINETLEAGKHYGYKYGEVSHDFQSFVKKRHARIKVLNGAYESNWAKEGIELIHGTATFISKNELEVKPKDGSEAYRVTAPHIAITTGSFPIKPENIKGSEYGITSDEYFLIEHLPKKMVFVGAGYIAVELAGVMNAIGVETHLFIRGNTFLRKFDPMIQETMTKHYEEAGVIVHRNHPGIKEVVQLQAAADETDPREKQLKIISNDGSELITNELLWAIGRSPETRGLGLENLDIKLGPKGHIVVDKYQNSSLDGIYALGDVTGQAELTPVAIAAGRQLGNRLFGPPELKESHLDYELIPSVVFSHPEVGTTGLTEPQAIERYGKENIKVYHTKFSAMYYDVFPKEEKAKHPTEFKLVTVLPDEKIVGLHILGEGCGEMTQGFGVAVKMGATKKDFDSTVAIHPTSAEELVTLR</sequence>
<feature type="binding site" evidence="14">
    <location>
        <begin position="184"/>
        <end position="191"/>
    </location>
    <ligand>
        <name>NAD(+)</name>
        <dbReference type="ChEBI" id="CHEBI:57540"/>
    </ligand>
</feature>
<evidence type="ECO:0000256" key="16">
    <source>
        <dbReference type="RuleBase" id="RU003691"/>
    </source>
</evidence>
<dbReference type="InterPro" id="IPR001100">
    <property type="entry name" value="Pyr_nuc-diS_OxRdtase"/>
</dbReference>
<dbReference type="InterPro" id="IPR012999">
    <property type="entry name" value="Pyr_OxRdtase_I_AS"/>
</dbReference>
<feature type="binding site" evidence="14">
    <location>
        <position position="55"/>
    </location>
    <ligand>
        <name>FAD</name>
        <dbReference type="ChEBI" id="CHEBI:57692"/>
    </ligand>
</feature>
<comment type="similarity">
    <text evidence="2 16">Belongs to the class-I pyridine nucleotide-disulfide oxidoreductase family.</text>
</comment>
<dbReference type="OrthoDB" id="5956163at2759"/>
<feature type="domain" description="FAD/NAD(P)-binding" evidence="19">
    <location>
        <begin position="8"/>
        <end position="338"/>
    </location>
</feature>
<dbReference type="InterPro" id="IPR004099">
    <property type="entry name" value="Pyr_nucl-diS_OxRdtase_dimer"/>
</dbReference>
<feature type="active site" description="Proton acceptor" evidence="13">
    <location>
        <position position="465"/>
    </location>
</feature>
<dbReference type="InterPro" id="IPR046952">
    <property type="entry name" value="GSHR/TRXR-like"/>
</dbReference>
<keyword evidence="11 16" id="KW-0676">Redox-active center</keyword>
<dbReference type="PRINTS" id="PR00368">
    <property type="entry name" value="FADPNR"/>
</dbReference>
<dbReference type="EC" id="1.8.1.7" evidence="3 17"/>
<dbReference type="VEuPathDB" id="FungiDB:A1O9_08169"/>
<dbReference type="InterPro" id="IPR006322">
    <property type="entry name" value="Glutathione_Rdtase_euk/bac"/>
</dbReference>
<feature type="domain" description="Pyridine nucleotide-disulphide oxidoreductase dimerisation" evidence="18">
    <location>
        <begin position="361"/>
        <end position="475"/>
    </location>
</feature>
<dbReference type="GO" id="GO:0004362">
    <property type="term" value="F:glutathione-disulfide reductase (NADPH) activity"/>
    <property type="evidence" value="ECO:0007669"/>
    <property type="project" value="UniProtKB-EC"/>
</dbReference>
<protein>
    <recommendedName>
        <fullName evidence="4 17">Glutathione reductase</fullName>
        <ecNumber evidence="3 17">1.8.1.7</ecNumber>
    </recommendedName>
</protein>
<evidence type="ECO:0000256" key="5">
    <source>
        <dbReference type="ARBA" id="ARBA00022490"/>
    </source>
</evidence>
<comment type="subcellular location">
    <subcellularLocation>
        <location evidence="1 17">Cytoplasm</location>
    </subcellularLocation>
</comment>
<dbReference type="NCBIfam" id="NF004776">
    <property type="entry name" value="PRK06116.1"/>
    <property type="match status" value="1"/>
</dbReference>
<dbReference type="PIRSF" id="PIRSF000350">
    <property type="entry name" value="Mercury_reductase_MerA"/>
    <property type="match status" value="1"/>
</dbReference>
<feature type="disulfide bond" description="Redox-active" evidence="15">
    <location>
        <begin position="46"/>
        <end position="51"/>
    </location>
</feature>
<dbReference type="InterPro" id="IPR016156">
    <property type="entry name" value="FAD/NAD-linked_Rdtase_dimer_sf"/>
</dbReference>
<keyword evidence="5 17" id="KW-0963">Cytoplasm</keyword>
<dbReference type="AlphaFoldDB" id="A0A072P5Q1"/>
<evidence type="ECO:0000256" key="3">
    <source>
        <dbReference type="ARBA" id="ARBA00012607"/>
    </source>
</evidence>
<dbReference type="InterPro" id="IPR023753">
    <property type="entry name" value="FAD/NAD-binding_dom"/>
</dbReference>
<evidence type="ECO:0000256" key="10">
    <source>
        <dbReference type="ARBA" id="ARBA00023157"/>
    </source>
</evidence>
<evidence type="ECO:0000256" key="11">
    <source>
        <dbReference type="ARBA" id="ARBA00023284"/>
    </source>
</evidence>
<reference evidence="20 21" key="1">
    <citation type="submission" date="2013-03" db="EMBL/GenBank/DDBJ databases">
        <title>The Genome Sequence of Exophiala aquamarina CBS 119918.</title>
        <authorList>
            <consortium name="The Broad Institute Genomics Platform"/>
            <person name="Cuomo C."/>
            <person name="de Hoog S."/>
            <person name="Gorbushina A."/>
            <person name="Walker B."/>
            <person name="Young S.K."/>
            <person name="Zeng Q."/>
            <person name="Gargeya S."/>
            <person name="Fitzgerald M."/>
            <person name="Haas B."/>
            <person name="Abouelleil A."/>
            <person name="Allen A.W."/>
            <person name="Alvarado L."/>
            <person name="Arachchi H.M."/>
            <person name="Berlin A.M."/>
            <person name="Chapman S.B."/>
            <person name="Gainer-Dewar J."/>
            <person name="Goldberg J."/>
            <person name="Griggs A."/>
            <person name="Gujja S."/>
            <person name="Hansen M."/>
            <person name="Howarth C."/>
            <person name="Imamovic A."/>
            <person name="Ireland A."/>
            <person name="Larimer J."/>
            <person name="McCowan C."/>
            <person name="Murphy C."/>
            <person name="Pearson M."/>
            <person name="Poon T.W."/>
            <person name="Priest M."/>
            <person name="Roberts A."/>
            <person name="Saif S."/>
            <person name="Shea T."/>
            <person name="Sisk P."/>
            <person name="Sykes S."/>
            <person name="Wortman J."/>
            <person name="Nusbaum C."/>
            <person name="Birren B."/>
        </authorList>
    </citation>
    <scope>NUCLEOTIDE SEQUENCE [LARGE SCALE GENOMIC DNA]</scope>
    <source>
        <strain evidence="20 21">CBS 119918</strain>
    </source>
</reference>
<organism evidence="20 21">
    <name type="scientific">Exophiala aquamarina CBS 119918</name>
    <dbReference type="NCBI Taxonomy" id="1182545"/>
    <lineage>
        <taxon>Eukaryota</taxon>
        <taxon>Fungi</taxon>
        <taxon>Dikarya</taxon>
        <taxon>Ascomycota</taxon>
        <taxon>Pezizomycotina</taxon>
        <taxon>Eurotiomycetes</taxon>
        <taxon>Chaetothyriomycetidae</taxon>
        <taxon>Chaetothyriales</taxon>
        <taxon>Herpotrichiellaceae</taxon>
        <taxon>Exophiala</taxon>
    </lineage>
</organism>
<dbReference type="Gene3D" id="3.30.390.30">
    <property type="match status" value="1"/>
</dbReference>
<dbReference type="GO" id="GO:0034599">
    <property type="term" value="P:cellular response to oxidative stress"/>
    <property type="evidence" value="ECO:0007669"/>
    <property type="project" value="TreeGrafter"/>
</dbReference>
<evidence type="ECO:0000256" key="12">
    <source>
        <dbReference type="ARBA" id="ARBA00056905"/>
    </source>
</evidence>
<dbReference type="GO" id="GO:0005739">
    <property type="term" value="C:mitochondrion"/>
    <property type="evidence" value="ECO:0007669"/>
    <property type="project" value="TreeGrafter"/>
</dbReference>
<dbReference type="PANTHER" id="PTHR42737">
    <property type="entry name" value="GLUTATHIONE REDUCTASE"/>
    <property type="match status" value="1"/>
</dbReference>
<comment type="catalytic activity">
    <reaction evidence="17">
        <text>2 glutathione + NADP(+) = glutathione disulfide + NADPH + H(+)</text>
        <dbReference type="Rhea" id="RHEA:11740"/>
        <dbReference type="ChEBI" id="CHEBI:15378"/>
        <dbReference type="ChEBI" id="CHEBI:57783"/>
        <dbReference type="ChEBI" id="CHEBI:57925"/>
        <dbReference type="ChEBI" id="CHEBI:58297"/>
        <dbReference type="ChEBI" id="CHEBI:58349"/>
        <dbReference type="EC" id="1.8.1.7"/>
    </reaction>
</comment>
<evidence type="ECO:0000256" key="7">
    <source>
        <dbReference type="ARBA" id="ARBA00022827"/>
    </source>
</evidence>
<dbReference type="FunFam" id="3.30.390.30:FF:000003">
    <property type="entry name" value="Glutathione reductase"/>
    <property type="match status" value="1"/>
</dbReference>
<name>A0A072P5Q1_9EURO</name>
<evidence type="ECO:0000256" key="15">
    <source>
        <dbReference type="PIRSR" id="PIRSR000350-4"/>
    </source>
</evidence>
<evidence type="ECO:0000259" key="19">
    <source>
        <dbReference type="Pfam" id="PF07992"/>
    </source>
</evidence>
<keyword evidence="21" id="KW-1185">Reference proteome</keyword>
<dbReference type="HOGENOM" id="CLU_016755_2_2_1"/>
<comment type="caution">
    <text evidence="20">The sequence shown here is derived from an EMBL/GenBank/DDBJ whole genome shotgun (WGS) entry which is preliminary data.</text>
</comment>
<evidence type="ECO:0000256" key="1">
    <source>
        <dbReference type="ARBA" id="ARBA00004496"/>
    </source>
</evidence>
<dbReference type="FunFam" id="3.50.50.60:FF:000141">
    <property type="entry name" value="Glutathione reductase"/>
    <property type="match status" value="1"/>
</dbReference>
<dbReference type="InterPro" id="IPR036188">
    <property type="entry name" value="FAD/NAD-bd_sf"/>
</dbReference>
<evidence type="ECO:0000259" key="18">
    <source>
        <dbReference type="Pfam" id="PF02852"/>
    </source>
</evidence>
<accession>A0A072P5Q1</accession>
<dbReference type="SUPFAM" id="SSF55424">
    <property type="entry name" value="FAD/NAD-linked reductases, dimerisation (C-terminal) domain"/>
    <property type="match status" value="1"/>
</dbReference>
<feature type="binding site" evidence="14">
    <location>
        <position position="282"/>
    </location>
    <ligand>
        <name>NAD(+)</name>
        <dbReference type="ChEBI" id="CHEBI:57540"/>
    </ligand>
</feature>
<dbReference type="PANTHER" id="PTHR42737:SF1">
    <property type="entry name" value="GLUTATHIONE REDUCTASE"/>
    <property type="match status" value="1"/>
</dbReference>
<evidence type="ECO:0000256" key="14">
    <source>
        <dbReference type="PIRSR" id="PIRSR000350-3"/>
    </source>
</evidence>
<dbReference type="Proteomes" id="UP000027920">
    <property type="component" value="Unassembled WGS sequence"/>
</dbReference>
<evidence type="ECO:0000313" key="21">
    <source>
        <dbReference type="Proteomes" id="UP000027920"/>
    </source>
</evidence>
<dbReference type="RefSeq" id="XP_013258009.1">
    <property type="nucleotide sequence ID" value="XM_013402555.1"/>
</dbReference>
<keyword evidence="14" id="KW-0547">Nucleotide-binding</keyword>
<evidence type="ECO:0000256" key="17">
    <source>
        <dbReference type="RuleBase" id="RU365016"/>
    </source>
</evidence>
<proteinExistence type="inferred from homology"/>
<feature type="binding site" evidence="14">
    <location>
        <position position="323"/>
    </location>
    <ligand>
        <name>FAD</name>
        <dbReference type="ChEBI" id="CHEBI:57692"/>
    </ligand>
</feature>
<dbReference type="GO" id="GO:0050661">
    <property type="term" value="F:NADP binding"/>
    <property type="evidence" value="ECO:0007669"/>
    <property type="project" value="InterPro"/>
</dbReference>
<gene>
    <name evidence="20" type="ORF">A1O9_08169</name>
</gene>
<comment type="function">
    <text evidence="12 17">Catalyzes the reduction of glutathione disulfide (GSSG) to reduced glutathione (GSH). Constitutes the major mechanism to maintain a high GSH:GSSG ratio in the cytosol.</text>
</comment>
<dbReference type="PROSITE" id="PS00076">
    <property type="entry name" value="PYRIDINE_REDOX_1"/>
    <property type="match status" value="1"/>
</dbReference>
<keyword evidence="7 14" id="KW-0274">FAD</keyword>